<dbReference type="Pfam" id="PF25873">
    <property type="entry name" value="WHD_MalT"/>
    <property type="match status" value="1"/>
</dbReference>
<dbReference type="InterPro" id="IPR059106">
    <property type="entry name" value="WHD_MalT"/>
</dbReference>
<protein>
    <submittedName>
        <fullName evidence="3">Tetratricopeptide repeat protein</fullName>
    </submittedName>
</protein>
<dbReference type="KEGG" id="nec:KGD82_15685"/>
<dbReference type="AlphaFoldDB" id="A0A975L6S8"/>
<feature type="region of interest" description="Disordered" evidence="1">
    <location>
        <begin position="281"/>
        <end position="392"/>
    </location>
</feature>
<dbReference type="Proteomes" id="UP000682416">
    <property type="component" value="Chromosome"/>
</dbReference>
<dbReference type="InterPro" id="IPR011990">
    <property type="entry name" value="TPR-like_helical_dom_sf"/>
</dbReference>
<sequence>MTASLDLSLRTLPQRTRDFLVSLARHPGTEFDAPAACALTGVGLPTARRLLGDLYEHHLLAEPTRGRYRFHDLVREYLRGQRSGAAREESDDGGVGHLLDHYLHTARAADRLLLGDRSPVGVPEVIAEPRVMEPEFTDAAEARAWLETEWENLAVAARHAEREGFHGHAMALPAALLEYLRTSGDNTLSLELQTVAVRVATAHGEPANLACALTDLGHVQTLVGQISRARENLEPALELIGVEGHPQARANSLLRLGIVLRLVGDYGGARPLLVEALELRERSREPRGSPRYSTSSGYSAPGRVTTETLSNSRRVPSSSSVPPATRSGPHCPSITGVSLVGSTPTTRPASPTSPRPLRSTRPTATAPERRSPSSGPPWWRHGPGICPMRSTI</sequence>
<feature type="compositionally biased region" description="Low complexity" evidence="1">
    <location>
        <begin position="310"/>
        <end position="327"/>
    </location>
</feature>
<gene>
    <name evidence="3" type="ORF">KGD82_15685</name>
</gene>
<dbReference type="EMBL" id="CP074402">
    <property type="protein sequence ID" value="QVJ00236.1"/>
    <property type="molecule type" value="Genomic_DNA"/>
</dbReference>
<proteinExistence type="predicted"/>
<evidence type="ECO:0000259" key="2">
    <source>
        <dbReference type="Pfam" id="PF25873"/>
    </source>
</evidence>
<evidence type="ECO:0000256" key="1">
    <source>
        <dbReference type="SAM" id="MobiDB-lite"/>
    </source>
</evidence>
<dbReference type="SUPFAM" id="SSF48452">
    <property type="entry name" value="TPR-like"/>
    <property type="match status" value="1"/>
</dbReference>
<keyword evidence="4" id="KW-1185">Reference proteome</keyword>
<name>A0A975L6S8_9ACTN</name>
<dbReference type="Pfam" id="PF13424">
    <property type="entry name" value="TPR_12"/>
    <property type="match status" value="1"/>
</dbReference>
<reference evidence="3" key="1">
    <citation type="submission" date="2021-05" db="EMBL/GenBank/DDBJ databases">
        <authorList>
            <person name="Kaiqin L."/>
            <person name="Jian G."/>
        </authorList>
    </citation>
    <scope>NUCLEOTIDE SEQUENCE</scope>
    <source>
        <strain evidence="3">HDS5</strain>
    </source>
</reference>
<accession>A0A975L6S8</accession>
<feature type="compositionally biased region" description="Low complexity" evidence="1">
    <location>
        <begin position="342"/>
        <end position="366"/>
    </location>
</feature>
<evidence type="ECO:0000313" key="3">
    <source>
        <dbReference type="EMBL" id="QVJ00236.1"/>
    </source>
</evidence>
<dbReference type="Gene3D" id="1.25.40.10">
    <property type="entry name" value="Tetratricopeptide repeat domain"/>
    <property type="match status" value="1"/>
</dbReference>
<organism evidence="3 4">
    <name type="scientific">Nocardiopsis eucommiae</name>
    <dbReference type="NCBI Taxonomy" id="2831970"/>
    <lineage>
        <taxon>Bacteria</taxon>
        <taxon>Bacillati</taxon>
        <taxon>Actinomycetota</taxon>
        <taxon>Actinomycetes</taxon>
        <taxon>Streptosporangiales</taxon>
        <taxon>Nocardiopsidaceae</taxon>
        <taxon>Nocardiopsis</taxon>
    </lineage>
</organism>
<feature type="domain" description="MalT-like winged helix" evidence="2">
    <location>
        <begin position="9"/>
        <end position="83"/>
    </location>
</feature>
<evidence type="ECO:0000313" key="4">
    <source>
        <dbReference type="Proteomes" id="UP000682416"/>
    </source>
</evidence>